<keyword evidence="4" id="KW-1185">Reference proteome</keyword>
<evidence type="ECO:0000256" key="2">
    <source>
        <dbReference type="SAM" id="SignalP"/>
    </source>
</evidence>
<feature type="chain" id="PRO_5047380781" evidence="2">
    <location>
        <begin position="25"/>
        <end position="188"/>
    </location>
</feature>
<dbReference type="Gene3D" id="3.40.30.10">
    <property type="entry name" value="Glutaredoxin"/>
    <property type="match status" value="1"/>
</dbReference>
<organism evidence="3 4">
    <name type="scientific">Ottowia pentelensis</name>
    <dbReference type="NCBI Taxonomy" id="511108"/>
    <lineage>
        <taxon>Bacteria</taxon>
        <taxon>Pseudomonadati</taxon>
        <taxon>Pseudomonadota</taxon>
        <taxon>Betaproteobacteria</taxon>
        <taxon>Burkholderiales</taxon>
        <taxon>Comamonadaceae</taxon>
        <taxon>Ottowia</taxon>
    </lineage>
</organism>
<proteinExistence type="inferred from homology"/>
<dbReference type="PANTHER" id="PTHR12151">
    <property type="entry name" value="ELECTRON TRANSPORT PROTIN SCO1/SENC FAMILY MEMBER"/>
    <property type="match status" value="1"/>
</dbReference>
<dbReference type="SUPFAM" id="SSF52833">
    <property type="entry name" value="Thioredoxin-like"/>
    <property type="match status" value="1"/>
</dbReference>
<dbReference type="Pfam" id="PF02630">
    <property type="entry name" value="SCO1-SenC"/>
    <property type="match status" value="1"/>
</dbReference>
<comment type="caution">
    <text evidence="3">The sequence shown here is derived from an EMBL/GenBank/DDBJ whole genome shotgun (WGS) entry which is preliminary data.</text>
</comment>
<evidence type="ECO:0000313" key="3">
    <source>
        <dbReference type="EMBL" id="MFC0593753.1"/>
    </source>
</evidence>
<dbReference type="Proteomes" id="UP001589834">
    <property type="component" value="Unassembled WGS sequence"/>
</dbReference>
<dbReference type="CDD" id="cd02968">
    <property type="entry name" value="SCO"/>
    <property type="match status" value="1"/>
</dbReference>
<comment type="similarity">
    <text evidence="1">Belongs to the SCO1/2 family.</text>
</comment>
<dbReference type="InterPro" id="IPR036249">
    <property type="entry name" value="Thioredoxin-like_sf"/>
</dbReference>
<dbReference type="RefSeq" id="WP_293221382.1">
    <property type="nucleotide sequence ID" value="NZ_JBHLTN010000029.1"/>
</dbReference>
<accession>A0ABV6PXG6</accession>
<feature type="signal peptide" evidence="2">
    <location>
        <begin position="1"/>
        <end position="24"/>
    </location>
</feature>
<protein>
    <submittedName>
        <fullName evidence="3">SCO family protein</fullName>
    </submittedName>
</protein>
<dbReference type="InterPro" id="IPR003782">
    <property type="entry name" value="SCO1/SenC"/>
</dbReference>
<keyword evidence="2" id="KW-0732">Signal</keyword>
<evidence type="ECO:0000256" key="1">
    <source>
        <dbReference type="ARBA" id="ARBA00010996"/>
    </source>
</evidence>
<dbReference type="EMBL" id="JBHLTN010000029">
    <property type="protein sequence ID" value="MFC0593753.1"/>
    <property type="molecule type" value="Genomic_DNA"/>
</dbReference>
<name>A0ABV6PXG6_9BURK</name>
<dbReference type="PANTHER" id="PTHR12151:SF25">
    <property type="entry name" value="LINALOOL DEHYDRATASE_ISOMERASE DOMAIN-CONTAINING PROTEIN"/>
    <property type="match status" value="1"/>
</dbReference>
<evidence type="ECO:0000313" key="4">
    <source>
        <dbReference type="Proteomes" id="UP001589834"/>
    </source>
</evidence>
<reference evidence="3 4" key="1">
    <citation type="submission" date="2024-09" db="EMBL/GenBank/DDBJ databases">
        <authorList>
            <person name="Sun Q."/>
            <person name="Mori K."/>
        </authorList>
    </citation>
    <scope>NUCLEOTIDE SEQUENCE [LARGE SCALE GENOMIC DNA]</scope>
    <source>
        <strain evidence="3 4">NCAIM B.02336</strain>
    </source>
</reference>
<gene>
    <name evidence="3" type="ORF">ACFFGG_14465</name>
</gene>
<sequence length="188" mass="20165">MRRRHAIAALGLACADGWAPMATAQDASGRVAVPDARLLDQGGGAHRLRTLCDQSVVIGFFYTGCSTVCPPQTAMLRALRERLDAAPSSLPKARLLSITVDPLGDSPEAMRAYAQRFELRLGLDAGWLMLTGDAAELRRVWTAFGVPVGDPEAHSSLLWLGSARGRWTRASSLTPTDKLVDLLRGVAT</sequence>